<comment type="caution">
    <text evidence="2">The sequence shown here is derived from an EMBL/GenBank/DDBJ whole genome shotgun (WGS) entry which is preliminary data.</text>
</comment>
<name>A0A2A5RPV2_9LACT</name>
<dbReference type="Pfam" id="PF13349">
    <property type="entry name" value="DUF4097"/>
    <property type="match status" value="1"/>
</dbReference>
<dbReference type="InterPro" id="IPR025164">
    <property type="entry name" value="Toastrack_DUF4097"/>
</dbReference>
<reference evidence="2 3" key="1">
    <citation type="submission" date="2014-12" db="EMBL/GenBank/DDBJ databases">
        <title>Draft genome sequences of 10 type strains of Lactococcus.</title>
        <authorList>
            <person name="Sun Z."/>
            <person name="Zhong Z."/>
            <person name="Liu W."/>
            <person name="Zhang W."/>
            <person name="Zhang H."/>
        </authorList>
    </citation>
    <scope>NUCLEOTIDE SEQUENCE [LARGE SCALE GENOMIC DNA]</scope>
    <source>
        <strain evidence="2 3">JCM 16395</strain>
    </source>
</reference>
<sequence>MLSNLRAAAKDLKADGKSDVDAAIQAFSEIGDLTEVLNEITNKTLVYSKNNISIYNENQLKLANDQTFNPTEIESIKLSYSSDNVEILASSDGKIHLYEYMNSENPDFFAQIQKTGGHLSIQAGVRPRLFGVFVPFRTKIILALPVNFTGDLDVDNRSGNMNVQEISLSSLMMNVRSGNFKLADVEVQDFSLDLSSGNGKFENLTTEKLYINAKSGNLKGDKMIAENVQIIADSGNCVFENVHFIGLDLKLNSGNIKLLNSFSIEANLTTNSGNVVAEVVGFKALKAKSDSGNVRISVPRDMVFDFDLKSGSGSSEIALDGVSYEVKKEKRKTGSRRGNASNQAILRGESGCGNVSVKEVL</sequence>
<organism evidence="2 3">
    <name type="scientific">Lactococcus fujiensis JCM 16395</name>
    <dbReference type="NCBI Taxonomy" id="1291764"/>
    <lineage>
        <taxon>Bacteria</taxon>
        <taxon>Bacillati</taxon>
        <taxon>Bacillota</taxon>
        <taxon>Bacilli</taxon>
        <taxon>Lactobacillales</taxon>
        <taxon>Streptococcaceae</taxon>
        <taxon>Lactococcus</taxon>
    </lineage>
</organism>
<proteinExistence type="predicted"/>
<accession>A0A2A5RPV2</accession>
<evidence type="ECO:0000259" key="1">
    <source>
        <dbReference type="Pfam" id="PF13349"/>
    </source>
</evidence>
<evidence type="ECO:0000313" key="3">
    <source>
        <dbReference type="Proteomes" id="UP000218181"/>
    </source>
</evidence>
<protein>
    <recommendedName>
        <fullName evidence="1">DUF4097 domain-containing protein</fullName>
    </recommendedName>
</protein>
<evidence type="ECO:0000313" key="2">
    <source>
        <dbReference type="EMBL" id="PCS01473.1"/>
    </source>
</evidence>
<dbReference type="STRING" id="1291764.GCA_001311235_00245"/>
<feature type="domain" description="DUF4097" evidence="1">
    <location>
        <begin position="189"/>
        <end position="351"/>
    </location>
</feature>
<keyword evidence="3" id="KW-1185">Reference proteome</keyword>
<dbReference type="Proteomes" id="UP000218181">
    <property type="component" value="Unassembled WGS sequence"/>
</dbReference>
<gene>
    <name evidence="2" type="ORF">RT41_GL000237</name>
</gene>
<dbReference type="AlphaFoldDB" id="A0A2A5RPV2"/>
<dbReference type="EMBL" id="JXJU01000001">
    <property type="protein sequence ID" value="PCS01473.1"/>
    <property type="molecule type" value="Genomic_DNA"/>
</dbReference>